<dbReference type="PROSITE" id="PS51898">
    <property type="entry name" value="TYR_RECOMBINASE"/>
    <property type="match status" value="1"/>
</dbReference>
<keyword evidence="3 5" id="KW-0238">DNA-binding</keyword>
<name>A0ABW9DW47_9BURK</name>
<evidence type="ECO:0000259" key="7">
    <source>
        <dbReference type="PROSITE" id="PS51900"/>
    </source>
</evidence>
<dbReference type="InterPro" id="IPR002104">
    <property type="entry name" value="Integrase_catalytic"/>
</dbReference>
<comment type="similarity">
    <text evidence="1">Belongs to the 'phage' integrase family.</text>
</comment>
<dbReference type="InterPro" id="IPR044068">
    <property type="entry name" value="CB"/>
</dbReference>
<evidence type="ECO:0000313" key="8">
    <source>
        <dbReference type="EMBL" id="MFM0639164.1"/>
    </source>
</evidence>
<organism evidence="8 9">
    <name type="scientific">Paraburkholderia metrosideri</name>
    <dbReference type="NCBI Taxonomy" id="580937"/>
    <lineage>
        <taxon>Bacteria</taxon>
        <taxon>Pseudomonadati</taxon>
        <taxon>Pseudomonadota</taxon>
        <taxon>Betaproteobacteria</taxon>
        <taxon>Burkholderiales</taxon>
        <taxon>Burkholderiaceae</taxon>
        <taxon>Paraburkholderia</taxon>
    </lineage>
</organism>
<feature type="domain" description="Tyr recombinase" evidence="6">
    <location>
        <begin position="104"/>
        <end position="283"/>
    </location>
</feature>
<dbReference type="InterPro" id="IPR010998">
    <property type="entry name" value="Integrase_recombinase_N"/>
</dbReference>
<sequence length="291" mass="32873">MTFSDPGVSPLRRRMVDDMRMRKFAPKTQSGYLRAVRQFARFLGRSPDTATVEDLRDYQLHLVDHGTSPVSLNAAISALKFFFDVTLDQPQLMARMQPVRVPRKLPVILSPDEVRRLIAAAGNLKHQTALSVAYGAGLRVSEVVALKVGDVDSQRMTLRIEQGKGRKDRYAMLSPVLLERLRLWWRVARAQGSMLDGGWLFPGMDPVDPLSTRQLNRVVHAAAEDAQIDKRVTMHTLRHSFATHLLEQKVDIRVIQVLLGHKQLETTALYVQVATDLLREVISPLERLPSD</sequence>
<keyword evidence="9" id="KW-1185">Reference proteome</keyword>
<accession>A0ABW9DW47</accession>
<dbReference type="InterPro" id="IPR004107">
    <property type="entry name" value="Integrase_SAM-like_N"/>
</dbReference>
<dbReference type="InterPro" id="IPR011010">
    <property type="entry name" value="DNA_brk_join_enz"/>
</dbReference>
<dbReference type="Proteomes" id="UP001629432">
    <property type="component" value="Unassembled WGS sequence"/>
</dbReference>
<keyword evidence="2" id="KW-0229">DNA integration</keyword>
<protein>
    <submittedName>
        <fullName evidence="8">Site-specific integrase</fullName>
    </submittedName>
</protein>
<dbReference type="Gene3D" id="1.10.443.10">
    <property type="entry name" value="Intergrase catalytic core"/>
    <property type="match status" value="1"/>
</dbReference>
<evidence type="ECO:0000313" key="9">
    <source>
        <dbReference type="Proteomes" id="UP001629432"/>
    </source>
</evidence>
<dbReference type="InterPro" id="IPR013762">
    <property type="entry name" value="Integrase-like_cat_sf"/>
</dbReference>
<keyword evidence="4" id="KW-0233">DNA recombination</keyword>
<comment type="caution">
    <text evidence="8">The sequence shown here is derived from an EMBL/GenBank/DDBJ whole genome shotgun (WGS) entry which is preliminary data.</text>
</comment>
<dbReference type="PROSITE" id="PS51900">
    <property type="entry name" value="CB"/>
    <property type="match status" value="1"/>
</dbReference>
<dbReference type="PANTHER" id="PTHR30349:SF64">
    <property type="entry name" value="PROPHAGE INTEGRASE INTD-RELATED"/>
    <property type="match status" value="1"/>
</dbReference>
<reference evidence="8 9" key="1">
    <citation type="journal article" date="2024" name="Chem. Sci.">
        <title>Discovery of megapolipeptins by genome mining of a Burkholderiales bacteria collection.</title>
        <authorList>
            <person name="Paulo B.S."/>
            <person name="Recchia M.J.J."/>
            <person name="Lee S."/>
            <person name="Fergusson C.H."/>
            <person name="Romanowski S.B."/>
            <person name="Hernandez A."/>
            <person name="Krull N."/>
            <person name="Liu D.Y."/>
            <person name="Cavanagh H."/>
            <person name="Bos A."/>
            <person name="Gray C.A."/>
            <person name="Murphy B.T."/>
            <person name="Linington R.G."/>
            <person name="Eustaquio A.S."/>
        </authorList>
    </citation>
    <scope>NUCLEOTIDE SEQUENCE [LARGE SCALE GENOMIC DNA]</scope>
    <source>
        <strain evidence="8 9">RL17-338-BIC-A</strain>
    </source>
</reference>
<evidence type="ECO:0000256" key="2">
    <source>
        <dbReference type="ARBA" id="ARBA00022908"/>
    </source>
</evidence>
<evidence type="ECO:0000256" key="4">
    <source>
        <dbReference type="ARBA" id="ARBA00023172"/>
    </source>
</evidence>
<dbReference type="Pfam" id="PF13495">
    <property type="entry name" value="Phage_int_SAM_4"/>
    <property type="match status" value="1"/>
</dbReference>
<proteinExistence type="inferred from homology"/>
<dbReference type="PANTHER" id="PTHR30349">
    <property type="entry name" value="PHAGE INTEGRASE-RELATED"/>
    <property type="match status" value="1"/>
</dbReference>
<dbReference type="Pfam" id="PF00589">
    <property type="entry name" value="Phage_integrase"/>
    <property type="match status" value="1"/>
</dbReference>
<dbReference type="SUPFAM" id="SSF56349">
    <property type="entry name" value="DNA breaking-rejoining enzymes"/>
    <property type="match status" value="1"/>
</dbReference>
<evidence type="ECO:0000256" key="5">
    <source>
        <dbReference type="PROSITE-ProRule" id="PRU01248"/>
    </source>
</evidence>
<gene>
    <name evidence="8" type="ORF">PQQ63_20975</name>
</gene>
<dbReference type="Gene3D" id="1.10.150.130">
    <property type="match status" value="1"/>
</dbReference>
<feature type="domain" description="Core-binding (CB)" evidence="7">
    <location>
        <begin position="6"/>
        <end position="87"/>
    </location>
</feature>
<evidence type="ECO:0000256" key="3">
    <source>
        <dbReference type="ARBA" id="ARBA00023125"/>
    </source>
</evidence>
<dbReference type="RefSeq" id="WP_408233726.1">
    <property type="nucleotide sequence ID" value="NZ_JAQQCF010000018.1"/>
</dbReference>
<evidence type="ECO:0000256" key="1">
    <source>
        <dbReference type="ARBA" id="ARBA00008857"/>
    </source>
</evidence>
<dbReference type="EMBL" id="JAQQCF010000018">
    <property type="protein sequence ID" value="MFM0639164.1"/>
    <property type="molecule type" value="Genomic_DNA"/>
</dbReference>
<dbReference type="InterPro" id="IPR050090">
    <property type="entry name" value="Tyrosine_recombinase_XerCD"/>
</dbReference>
<evidence type="ECO:0000259" key="6">
    <source>
        <dbReference type="PROSITE" id="PS51898"/>
    </source>
</evidence>